<dbReference type="AlphaFoldDB" id="A0A7X3IE91"/>
<proteinExistence type="predicted"/>
<accession>A0A7X3IE91</accession>
<protein>
    <submittedName>
        <fullName evidence="1">Uncharacterized protein</fullName>
    </submittedName>
</protein>
<comment type="caution">
    <text evidence="1">The sequence shown here is derived from an EMBL/GenBank/DDBJ whole genome shotgun (WGS) entry which is preliminary data.</text>
</comment>
<keyword evidence="2" id="KW-1185">Reference proteome</keyword>
<dbReference type="RefSeq" id="WP_160495911.1">
    <property type="nucleotide sequence ID" value="NZ_WUBI01000001.1"/>
</dbReference>
<reference evidence="1 2" key="1">
    <citation type="submission" date="2019-12" db="EMBL/GenBank/DDBJ databases">
        <title>Paenibacillus sp. nov., an endophytic bacterium isolated from the stem of Dendrobium.</title>
        <authorList>
            <person name="Zhao R."/>
        </authorList>
    </citation>
    <scope>NUCLEOTIDE SEQUENCE [LARGE SCALE GENOMIC DNA]</scope>
    <source>
        <strain evidence="1 2">HJL G12</strain>
    </source>
</reference>
<evidence type="ECO:0000313" key="2">
    <source>
        <dbReference type="Proteomes" id="UP000460318"/>
    </source>
</evidence>
<gene>
    <name evidence="1" type="ORF">GRF59_01520</name>
</gene>
<organism evidence="1 2">
    <name type="scientific">Paenibacillus dendrobii</name>
    <dbReference type="NCBI Taxonomy" id="2691084"/>
    <lineage>
        <taxon>Bacteria</taxon>
        <taxon>Bacillati</taxon>
        <taxon>Bacillota</taxon>
        <taxon>Bacilli</taxon>
        <taxon>Bacillales</taxon>
        <taxon>Paenibacillaceae</taxon>
        <taxon>Paenibacillus</taxon>
    </lineage>
</organism>
<dbReference type="EMBL" id="WUBI01000001">
    <property type="protein sequence ID" value="MWV42297.1"/>
    <property type="molecule type" value="Genomic_DNA"/>
</dbReference>
<sequence>MPVLTTEVVANVPQTEGRRYSQYSIILVNNSGYSANVYLVGFSVAGAKDIFAQETFTMPPNGVSIFNYPALIDFAQFIFYESMNRVTVQMFAINENNDYIDIPISPSVARRITSDFRENILLTAAEQAVLSYRRVPSFTLPEQFGAALYAQGVEIISSLPVRYRIIQGGTIDGSFQFFPTPTTAIPADHTALQVNFTCTTVIGGEVVFEGQTYGASEAYFNAIIPFEDNTLANLPEEQPLTLVVSAMDGPDQIFVTFRMLEEW</sequence>
<dbReference type="Proteomes" id="UP000460318">
    <property type="component" value="Unassembled WGS sequence"/>
</dbReference>
<name>A0A7X3IE91_9BACL</name>
<evidence type="ECO:0000313" key="1">
    <source>
        <dbReference type="EMBL" id="MWV42297.1"/>
    </source>
</evidence>